<dbReference type="SUPFAM" id="SSF52266">
    <property type="entry name" value="SGNH hydrolase"/>
    <property type="match status" value="1"/>
</dbReference>
<accession>M0MME8</accession>
<protein>
    <recommendedName>
        <fullName evidence="1">SGNH hydrolase-type esterase domain-containing protein</fullName>
    </recommendedName>
</protein>
<dbReference type="Gene3D" id="3.40.50.1110">
    <property type="entry name" value="SGNH hydrolase"/>
    <property type="match status" value="1"/>
</dbReference>
<evidence type="ECO:0000313" key="2">
    <source>
        <dbReference type="EMBL" id="EMA46851.1"/>
    </source>
</evidence>
<feature type="domain" description="SGNH hydrolase-type esterase" evidence="1">
    <location>
        <begin position="24"/>
        <end position="197"/>
    </location>
</feature>
<dbReference type="Proteomes" id="UP000011568">
    <property type="component" value="Unassembled WGS sequence"/>
</dbReference>
<dbReference type="eggNOG" id="arCOG10209">
    <property type="taxonomic scope" value="Archaea"/>
</dbReference>
<dbReference type="InterPro" id="IPR013830">
    <property type="entry name" value="SGNH_hydro"/>
</dbReference>
<name>M0MME8_HALMO</name>
<organism evidence="2 3">
    <name type="scientific">Halococcus morrhuae DSM 1307</name>
    <dbReference type="NCBI Taxonomy" id="931277"/>
    <lineage>
        <taxon>Archaea</taxon>
        <taxon>Methanobacteriati</taxon>
        <taxon>Methanobacteriota</taxon>
        <taxon>Stenosarchaea group</taxon>
        <taxon>Halobacteria</taxon>
        <taxon>Halobacteriales</taxon>
        <taxon>Halococcaceae</taxon>
        <taxon>Halococcus</taxon>
    </lineage>
</organism>
<dbReference type="EMBL" id="AOMC01000085">
    <property type="protein sequence ID" value="EMA46851.1"/>
    <property type="molecule type" value="Genomic_DNA"/>
</dbReference>
<evidence type="ECO:0000313" key="3">
    <source>
        <dbReference type="Proteomes" id="UP000011568"/>
    </source>
</evidence>
<dbReference type="Pfam" id="PF14606">
    <property type="entry name" value="Lipase_GDSL_3"/>
    <property type="match status" value="1"/>
</dbReference>
<dbReference type="InterPro" id="IPR036514">
    <property type="entry name" value="SGNH_hydro_sf"/>
</dbReference>
<reference evidence="2 3" key="1">
    <citation type="journal article" date="2014" name="PLoS Genet.">
        <title>Phylogenetically driven sequencing of extremely halophilic archaea reveals strategies for static and dynamic osmo-response.</title>
        <authorList>
            <person name="Becker E.A."/>
            <person name="Seitzer P.M."/>
            <person name="Tritt A."/>
            <person name="Larsen D."/>
            <person name="Krusor M."/>
            <person name="Yao A.I."/>
            <person name="Wu D."/>
            <person name="Madern D."/>
            <person name="Eisen J.A."/>
            <person name="Darling A.E."/>
            <person name="Facciotti M.T."/>
        </authorList>
    </citation>
    <scope>NUCLEOTIDE SEQUENCE [LARGE SCALE GENOMIC DNA]</scope>
    <source>
        <strain evidence="2 3">DSM 1307</strain>
    </source>
</reference>
<dbReference type="PATRIC" id="fig|931277.6.peg.1102"/>
<gene>
    <name evidence="2" type="ORF">C448_05648</name>
</gene>
<proteinExistence type="predicted"/>
<dbReference type="AlphaFoldDB" id="M0MME8"/>
<keyword evidence="3" id="KW-1185">Reference proteome</keyword>
<comment type="caution">
    <text evidence="2">The sequence shown here is derived from an EMBL/GenBank/DDBJ whole genome shotgun (WGS) entry which is preliminary data.</text>
</comment>
<sequence length="205" mass="22640">MYFHNIEGDFDAPIPDDLPDRRYLAYGTSITEGECASVEHLTYVNQTATRLDADCINLGSCGTAYCDVAMADHIAERDDWDVVTLALSSNMIETFSVYEFRERVANMIGTIASANPDKPVACITIYTNARDVRESTGTDERNESFRQALREVVTECAYDNVHLIRGPDVLATIDGLSADLIHPADNAMIAMGERLAPRLDALLKN</sequence>
<evidence type="ECO:0000259" key="1">
    <source>
        <dbReference type="Pfam" id="PF14606"/>
    </source>
</evidence>